<evidence type="ECO:0000256" key="4">
    <source>
        <dbReference type="ARBA" id="ARBA00022989"/>
    </source>
</evidence>
<comment type="caution">
    <text evidence="8">The sequence shown here is derived from an EMBL/GenBank/DDBJ whole genome shotgun (WGS) entry which is preliminary data.</text>
</comment>
<feature type="compositionally biased region" description="Basic and acidic residues" evidence="6">
    <location>
        <begin position="201"/>
        <end position="226"/>
    </location>
</feature>
<evidence type="ECO:0000256" key="2">
    <source>
        <dbReference type="ARBA" id="ARBA00022475"/>
    </source>
</evidence>
<evidence type="ECO:0000256" key="1">
    <source>
        <dbReference type="ARBA" id="ARBA00004651"/>
    </source>
</evidence>
<name>A0AAV3T5S4_9EURY</name>
<reference evidence="8 9" key="1">
    <citation type="journal article" date="2019" name="Int. J. Syst. Evol. Microbiol.">
        <title>The Global Catalogue of Microorganisms (GCM) 10K type strain sequencing project: providing services to taxonomists for standard genome sequencing and annotation.</title>
        <authorList>
            <consortium name="The Broad Institute Genomics Platform"/>
            <consortium name="The Broad Institute Genome Sequencing Center for Infectious Disease"/>
            <person name="Wu L."/>
            <person name="Ma J."/>
        </authorList>
    </citation>
    <scope>NUCLEOTIDE SEQUENCE [LARGE SCALE GENOMIC DNA]</scope>
    <source>
        <strain evidence="8 9">JCM 16328</strain>
    </source>
</reference>
<evidence type="ECO:0000256" key="3">
    <source>
        <dbReference type="ARBA" id="ARBA00022692"/>
    </source>
</evidence>
<dbReference type="Pfam" id="PF01899">
    <property type="entry name" value="MNHE"/>
    <property type="match status" value="1"/>
</dbReference>
<evidence type="ECO:0008006" key="10">
    <source>
        <dbReference type="Google" id="ProtNLM"/>
    </source>
</evidence>
<comment type="subcellular location">
    <subcellularLocation>
        <location evidence="1">Cell membrane</location>
        <topology evidence="1">Multi-pass membrane protein</topology>
    </subcellularLocation>
</comment>
<proteinExistence type="predicted"/>
<keyword evidence="5 7" id="KW-0472">Membrane</keyword>
<sequence length="226" mass="24928">MIRRWPVAGLAFGVLWVVVRGVELALDPLVGQFLLGTAVGFPVAYLFRRLYAEGIDLTGTLGSVPYAALFVLVFLREVVVANVDVARRVLAPTMPIEPEVILIPLRVRTDLGVTTIANSITITPGTITLDHDPEENALYVHVIDGRDPEAIVEPIRTWEDYALEIFDEELSPEDPSPGFSVYPPEMEVPPEPVTDSEGLEDLGRQRDENWDRDRTPGDRGGDGDGR</sequence>
<feature type="transmembrane region" description="Helical" evidence="7">
    <location>
        <begin position="31"/>
        <end position="47"/>
    </location>
</feature>
<evidence type="ECO:0000256" key="7">
    <source>
        <dbReference type="SAM" id="Phobius"/>
    </source>
</evidence>
<keyword evidence="2" id="KW-1003">Cell membrane</keyword>
<accession>A0AAV3T5S4</accession>
<feature type="region of interest" description="Disordered" evidence="6">
    <location>
        <begin position="169"/>
        <end position="226"/>
    </location>
</feature>
<protein>
    <recommendedName>
        <fullName evidence="10">Cation transporter</fullName>
    </recommendedName>
</protein>
<dbReference type="Proteomes" id="UP001500420">
    <property type="component" value="Unassembled WGS sequence"/>
</dbReference>
<organism evidence="8 9">
    <name type="scientific">Natronoarchaeum mannanilyticum</name>
    <dbReference type="NCBI Taxonomy" id="926360"/>
    <lineage>
        <taxon>Archaea</taxon>
        <taxon>Methanobacteriati</taxon>
        <taxon>Methanobacteriota</taxon>
        <taxon>Stenosarchaea group</taxon>
        <taxon>Halobacteria</taxon>
        <taxon>Halobacteriales</taxon>
        <taxon>Natronoarchaeaceae</taxon>
    </lineage>
</organism>
<dbReference type="PANTHER" id="PTHR34584:SF1">
    <property type="entry name" value="NA(+)_H(+) ANTIPORTER SUBUNIT E1"/>
    <property type="match status" value="1"/>
</dbReference>
<keyword evidence="4 7" id="KW-1133">Transmembrane helix</keyword>
<keyword evidence="3 7" id="KW-0812">Transmembrane</keyword>
<dbReference type="GO" id="GO:0008324">
    <property type="term" value="F:monoatomic cation transmembrane transporter activity"/>
    <property type="evidence" value="ECO:0007669"/>
    <property type="project" value="InterPro"/>
</dbReference>
<dbReference type="GO" id="GO:0005886">
    <property type="term" value="C:plasma membrane"/>
    <property type="evidence" value="ECO:0007669"/>
    <property type="project" value="UniProtKB-SubCell"/>
</dbReference>
<keyword evidence="9" id="KW-1185">Reference proteome</keyword>
<evidence type="ECO:0000313" key="8">
    <source>
        <dbReference type="EMBL" id="GAA0662812.1"/>
    </source>
</evidence>
<dbReference type="AlphaFoldDB" id="A0AAV3T5S4"/>
<gene>
    <name evidence="8" type="ORF">GCM10009020_04180</name>
</gene>
<feature type="transmembrane region" description="Helical" evidence="7">
    <location>
        <begin position="54"/>
        <end position="75"/>
    </location>
</feature>
<evidence type="ECO:0000256" key="5">
    <source>
        <dbReference type="ARBA" id="ARBA00023136"/>
    </source>
</evidence>
<dbReference type="EMBL" id="BAAADV010000001">
    <property type="protein sequence ID" value="GAA0662812.1"/>
    <property type="molecule type" value="Genomic_DNA"/>
</dbReference>
<dbReference type="InterPro" id="IPR002758">
    <property type="entry name" value="Cation_antiport_E"/>
</dbReference>
<dbReference type="PANTHER" id="PTHR34584">
    <property type="entry name" value="NA(+)/H(+) ANTIPORTER SUBUNIT E1"/>
    <property type="match status" value="1"/>
</dbReference>
<evidence type="ECO:0000313" key="9">
    <source>
        <dbReference type="Proteomes" id="UP001500420"/>
    </source>
</evidence>
<evidence type="ECO:0000256" key="6">
    <source>
        <dbReference type="SAM" id="MobiDB-lite"/>
    </source>
</evidence>